<feature type="region of interest" description="Disordered" evidence="1">
    <location>
        <begin position="1"/>
        <end position="75"/>
    </location>
</feature>
<evidence type="ECO:0000256" key="1">
    <source>
        <dbReference type="SAM" id="MobiDB-lite"/>
    </source>
</evidence>
<dbReference type="Proteomes" id="UP000230971">
    <property type="component" value="Unassembled WGS sequence"/>
</dbReference>
<evidence type="ECO:0000313" key="4">
    <source>
        <dbReference type="Proteomes" id="UP000193907"/>
    </source>
</evidence>
<sequence>MPTGKETQDAEADRLNNVSQPLGYAVTCQPGGGQGDDETGHRRFTVHRVDHPVAHGPSYAGRPTVGPAGEKRQNR</sequence>
<organism evidence="2 4">
    <name type="scientific">Mycobacterium celatum</name>
    <dbReference type="NCBI Taxonomy" id="28045"/>
    <lineage>
        <taxon>Bacteria</taxon>
        <taxon>Bacillati</taxon>
        <taxon>Actinomycetota</taxon>
        <taxon>Actinomycetes</taxon>
        <taxon>Mycobacteriales</taxon>
        <taxon>Mycobacteriaceae</taxon>
        <taxon>Mycobacterium</taxon>
    </lineage>
</organism>
<gene>
    <name evidence="2" type="ORF">AWB95_04355</name>
    <name evidence="3" type="ORF">CQY23_02600</name>
</gene>
<evidence type="ECO:0000313" key="2">
    <source>
        <dbReference type="EMBL" id="ORV18055.1"/>
    </source>
</evidence>
<dbReference type="EMBL" id="PDKV01000002">
    <property type="protein sequence ID" value="PIB80459.1"/>
    <property type="molecule type" value="Genomic_DNA"/>
</dbReference>
<name>A0A1X1RUN0_MYCCE</name>
<dbReference type="AlphaFoldDB" id="A0A1X1RUN0"/>
<dbReference type="OrthoDB" id="4628803at2"/>
<dbReference type="EMBL" id="LQOM01000016">
    <property type="protein sequence ID" value="ORV18055.1"/>
    <property type="molecule type" value="Genomic_DNA"/>
</dbReference>
<reference evidence="3 5" key="2">
    <citation type="journal article" date="2017" name="Infect. Genet. Evol.">
        <title>The new phylogeny of the genus Mycobacterium: The old and the news.</title>
        <authorList>
            <person name="Tortoli E."/>
            <person name="Fedrizzi T."/>
            <person name="Meehan C.J."/>
            <person name="Trovato A."/>
            <person name="Grottola A."/>
            <person name="Giacobazzi E."/>
            <person name="Serpini G.F."/>
            <person name="Tagliazucchi S."/>
            <person name="Fabio A."/>
            <person name="Bettua C."/>
            <person name="Bertorelli R."/>
            <person name="Frascaro F."/>
            <person name="De Sanctis V."/>
            <person name="Pecorari M."/>
            <person name="Jousson O."/>
            <person name="Segata N."/>
            <person name="Cirillo D.M."/>
        </authorList>
    </citation>
    <scope>NUCLEOTIDE SEQUENCE [LARGE SCALE GENOMIC DNA]</scope>
    <source>
        <strain evidence="3 5">NCTC 12882</strain>
    </source>
</reference>
<accession>A0A1X1RUN0</accession>
<proteinExistence type="predicted"/>
<evidence type="ECO:0000313" key="3">
    <source>
        <dbReference type="EMBL" id="PIB80459.1"/>
    </source>
</evidence>
<keyword evidence="4" id="KW-1185">Reference proteome</keyword>
<dbReference type="Proteomes" id="UP000193907">
    <property type="component" value="Unassembled WGS sequence"/>
</dbReference>
<dbReference type="RefSeq" id="WP_062538783.1">
    <property type="nucleotide sequence ID" value="NZ_BBUN01000058.1"/>
</dbReference>
<feature type="compositionally biased region" description="Basic and acidic residues" evidence="1">
    <location>
        <begin position="1"/>
        <end position="14"/>
    </location>
</feature>
<reference evidence="2 4" key="1">
    <citation type="submission" date="2016-01" db="EMBL/GenBank/DDBJ databases">
        <title>The new phylogeny of the genus Mycobacterium.</title>
        <authorList>
            <person name="Tarcisio F."/>
            <person name="Conor M."/>
            <person name="Antonella G."/>
            <person name="Elisabetta G."/>
            <person name="Giulia F.S."/>
            <person name="Sara T."/>
            <person name="Anna F."/>
            <person name="Clotilde B."/>
            <person name="Roberto B."/>
            <person name="Veronica D.S."/>
            <person name="Fabio R."/>
            <person name="Monica P."/>
            <person name="Olivier J."/>
            <person name="Enrico T."/>
            <person name="Nicola S."/>
        </authorList>
    </citation>
    <scope>NUCLEOTIDE SEQUENCE [LARGE SCALE GENOMIC DNA]</scope>
    <source>
        <strain evidence="2 4">DSM 44243</strain>
    </source>
</reference>
<evidence type="ECO:0000313" key="5">
    <source>
        <dbReference type="Proteomes" id="UP000230971"/>
    </source>
</evidence>
<protein>
    <submittedName>
        <fullName evidence="2">Uncharacterized protein</fullName>
    </submittedName>
</protein>
<comment type="caution">
    <text evidence="2">The sequence shown here is derived from an EMBL/GenBank/DDBJ whole genome shotgun (WGS) entry which is preliminary data.</text>
</comment>